<evidence type="ECO:0000313" key="3">
    <source>
        <dbReference type="Proteomes" id="UP000198635"/>
    </source>
</evidence>
<dbReference type="RefSeq" id="WP_092377464.1">
    <property type="nucleotide sequence ID" value="NZ_FORX01000017.1"/>
</dbReference>
<dbReference type="Pfam" id="PF01063">
    <property type="entry name" value="Aminotran_4"/>
    <property type="match status" value="1"/>
</dbReference>
<sequence>MSVAVLYSSEHSAWVRYERPRAIFVARRHDEVSALLAHLEDEVERLGLHAVGFLSYEAGSAFDSAMPHASCGAFPLAWFGLFESPVAISLGPSKSGHALDWVSELDADAHGRALERIRGYLARGETYQVNFTHRLRARFDLEPWDFFSRLVSRQPSSHAAFLDTADFALCSASPEMFFERDGEEIWSRPMKGTAPRGRWREEDEALARGLAVSEKERAENVMIVDMVRNDLGRICLPGSLHVPELFRAERYPTLWQLTSLVRGRTRESTAQVMAALFPAASITGAPKVRTMNIIQELEISPRRIYTGCIGAISPGRKARFNVAIRTVLVEKSLGMAEYGVGGGIVWDSDPEAEFRETRIKARVLADPESEFSLLETMSWSRSEGIFLLDEHLRRLEESAAYFDYRFDPKALRNALDREVSQACGMEGLLRLTVDAAGVWSIEHRPLPEPSPCRVSLALSAVDAADPFLFHKTTRRVVYDQARAQVPGVDDVLLWNGRGEVTESTIANLVVELDGELLTPSLACGLLPGTMRARLLQEGRIREKVVRVDDLPRCTRLWLINSVRGWRECVLAGPVPGSV</sequence>
<dbReference type="Gene3D" id="3.20.10.10">
    <property type="entry name" value="D-amino Acid Aminotransferase, subunit A, domain 2"/>
    <property type="match status" value="1"/>
</dbReference>
<dbReference type="AlphaFoldDB" id="A0A1I3XUL6"/>
<dbReference type="Pfam" id="PF00425">
    <property type="entry name" value="Chorismate_bind"/>
    <property type="match status" value="1"/>
</dbReference>
<keyword evidence="2" id="KW-0456">Lyase</keyword>
<gene>
    <name evidence="2" type="ORF">SAMN04488082_11783</name>
</gene>
<protein>
    <submittedName>
        <fullName evidence="2">Para-aminobenzoate synthetase / 4-amino-4-deoxychorismate lyase</fullName>
    </submittedName>
</protein>
<dbReference type="SUPFAM" id="SSF56752">
    <property type="entry name" value="D-aminoacid aminotransferase-like PLP-dependent enzymes"/>
    <property type="match status" value="1"/>
</dbReference>
<keyword evidence="3" id="KW-1185">Reference proteome</keyword>
<dbReference type="InterPro" id="IPR019999">
    <property type="entry name" value="Anth_synth_I-like"/>
</dbReference>
<feature type="domain" description="Chorismate-utilising enzyme C-terminal" evidence="1">
    <location>
        <begin position="109"/>
        <end position="360"/>
    </location>
</feature>
<dbReference type="GO" id="GO:0009396">
    <property type="term" value="P:folic acid-containing compound biosynthetic process"/>
    <property type="evidence" value="ECO:0007669"/>
    <property type="project" value="InterPro"/>
</dbReference>
<dbReference type="InterPro" id="IPR036038">
    <property type="entry name" value="Aminotransferase-like"/>
</dbReference>
<dbReference type="GO" id="GO:0016829">
    <property type="term" value="F:lyase activity"/>
    <property type="evidence" value="ECO:0007669"/>
    <property type="project" value="UniProtKB-KW"/>
</dbReference>
<dbReference type="NCBIfam" id="TIGR00553">
    <property type="entry name" value="pabB"/>
    <property type="match status" value="1"/>
</dbReference>
<accession>A0A1I3XUL6</accession>
<evidence type="ECO:0000313" key="2">
    <source>
        <dbReference type="EMBL" id="SFK22989.1"/>
    </source>
</evidence>
<dbReference type="InterPro" id="IPR043131">
    <property type="entry name" value="BCAT-like_N"/>
</dbReference>
<dbReference type="EMBL" id="FORX01000017">
    <property type="protein sequence ID" value="SFK22989.1"/>
    <property type="molecule type" value="Genomic_DNA"/>
</dbReference>
<dbReference type="Gene3D" id="3.60.120.10">
    <property type="entry name" value="Anthranilate synthase"/>
    <property type="match status" value="1"/>
</dbReference>
<dbReference type="InterPro" id="IPR043132">
    <property type="entry name" value="BCAT-like_C"/>
</dbReference>
<dbReference type="InterPro" id="IPR005802">
    <property type="entry name" value="ADC_synth_comp_1"/>
</dbReference>
<evidence type="ECO:0000259" key="1">
    <source>
        <dbReference type="Pfam" id="PF00425"/>
    </source>
</evidence>
<dbReference type="InterPro" id="IPR001544">
    <property type="entry name" value="Aminotrans_IV"/>
</dbReference>
<dbReference type="PANTHER" id="PTHR11236:SF50">
    <property type="entry name" value="AMINODEOXYCHORISMATE SYNTHASE COMPONENT 1"/>
    <property type="match status" value="1"/>
</dbReference>
<dbReference type="OrthoDB" id="9803598at2"/>
<reference evidence="3" key="1">
    <citation type="submission" date="2016-10" db="EMBL/GenBank/DDBJ databases">
        <authorList>
            <person name="Varghese N."/>
            <person name="Submissions S."/>
        </authorList>
    </citation>
    <scope>NUCLEOTIDE SEQUENCE [LARGE SCALE GENOMIC DNA]</scope>
    <source>
        <strain evidence="3">DSM 5918</strain>
    </source>
</reference>
<dbReference type="SUPFAM" id="SSF56322">
    <property type="entry name" value="ADC synthase"/>
    <property type="match status" value="1"/>
</dbReference>
<dbReference type="PRINTS" id="PR00095">
    <property type="entry name" value="ANTSNTHASEI"/>
</dbReference>
<dbReference type="InterPro" id="IPR015890">
    <property type="entry name" value="Chorismate_C"/>
</dbReference>
<dbReference type="STRING" id="52560.SAMN04488082_11783"/>
<dbReference type="InterPro" id="IPR005801">
    <property type="entry name" value="ADC_synthase"/>
</dbReference>
<name>A0A1I3XUL6_9BACT</name>
<dbReference type="PANTHER" id="PTHR11236">
    <property type="entry name" value="AMINOBENZOATE/ANTHRANILATE SYNTHASE"/>
    <property type="match status" value="1"/>
</dbReference>
<dbReference type="Gene3D" id="3.30.470.10">
    <property type="match status" value="1"/>
</dbReference>
<dbReference type="GO" id="GO:0000162">
    <property type="term" value="P:L-tryptophan biosynthetic process"/>
    <property type="evidence" value="ECO:0007669"/>
    <property type="project" value="TreeGrafter"/>
</dbReference>
<proteinExistence type="predicted"/>
<dbReference type="Proteomes" id="UP000198635">
    <property type="component" value="Unassembled WGS sequence"/>
</dbReference>
<dbReference type="GO" id="GO:0046820">
    <property type="term" value="F:4-amino-4-deoxychorismate synthase activity"/>
    <property type="evidence" value="ECO:0007669"/>
    <property type="project" value="TreeGrafter"/>
</dbReference>
<organism evidence="2 3">
    <name type="scientific">Desulfomicrobium apsheronum</name>
    <dbReference type="NCBI Taxonomy" id="52560"/>
    <lineage>
        <taxon>Bacteria</taxon>
        <taxon>Pseudomonadati</taxon>
        <taxon>Thermodesulfobacteriota</taxon>
        <taxon>Desulfovibrionia</taxon>
        <taxon>Desulfovibrionales</taxon>
        <taxon>Desulfomicrobiaceae</taxon>
        <taxon>Desulfomicrobium</taxon>
    </lineage>
</organism>